<dbReference type="EMBL" id="OUUZ01000013">
    <property type="protein sequence ID" value="SPQ24391.1"/>
    <property type="molecule type" value="Genomic_DNA"/>
</dbReference>
<gene>
    <name evidence="1" type="ORF">TT172_LOCUS6810</name>
</gene>
<proteinExistence type="predicted"/>
<name>A0A3S4ARS2_9PEZI</name>
<organism evidence="1 2">
    <name type="scientific">Thermothielavioides terrestris</name>
    <dbReference type="NCBI Taxonomy" id="2587410"/>
    <lineage>
        <taxon>Eukaryota</taxon>
        <taxon>Fungi</taxon>
        <taxon>Dikarya</taxon>
        <taxon>Ascomycota</taxon>
        <taxon>Pezizomycotina</taxon>
        <taxon>Sordariomycetes</taxon>
        <taxon>Sordariomycetidae</taxon>
        <taxon>Sordariales</taxon>
        <taxon>Chaetomiaceae</taxon>
        <taxon>Thermothielavioides</taxon>
    </lineage>
</organism>
<accession>A0A3S4ARS2</accession>
<evidence type="ECO:0000313" key="1">
    <source>
        <dbReference type="EMBL" id="SPQ24391.1"/>
    </source>
</evidence>
<reference evidence="1 2" key="1">
    <citation type="submission" date="2018-04" db="EMBL/GenBank/DDBJ databases">
        <authorList>
            <person name="Huttner S."/>
            <person name="Dainat J."/>
        </authorList>
    </citation>
    <scope>NUCLEOTIDE SEQUENCE [LARGE SCALE GENOMIC DNA]</scope>
</reference>
<sequence>MSKATTSEVWFRRAFDRLSMVTRRPKFREIHWHDDGEVRPVTRGKAKQFAASDAISPTAVSSGIPAYRMNSSLSYSSQVALIGDSATLVKRRKPDHDRSWYYVSLSRK</sequence>
<protein>
    <submittedName>
        <fullName evidence="1">4f592476-50d1-4e43-978d-6e4e2d48e327</fullName>
    </submittedName>
</protein>
<evidence type="ECO:0000313" key="2">
    <source>
        <dbReference type="Proteomes" id="UP000289323"/>
    </source>
</evidence>
<dbReference type="AlphaFoldDB" id="A0A3S4ARS2"/>
<dbReference type="Proteomes" id="UP000289323">
    <property type="component" value="Unassembled WGS sequence"/>
</dbReference>